<evidence type="ECO:0000313" key="5">
    <source>
        <dbReference type="Proteomes" id="UP000007266"/>
    </source>
</evidence>
<dbReference type="Proteomes" id="UP000007266">
    <property type="component" value="Linkage group 3"/>
</dbReference>
<evidence type="ECO:0000256" key="3">
    <source>
        <dbReference type="SAM" id="Phobius"/>
    </source>
</evidence>
<name>D6WGY4_TRICA</name>
<feature type="region of interest" description="Disordered" evidence="2">
    <location>
        <begin position="521"/>
        <end position="562"/>
    </location>
</feature>
<evidence type="ECO:0000256" key="1">
    <source>
        <dbReference type="SAM" id="Coils"/>
    </source>
</evidence>
<reference evidence="4 5" key="2">
    <citation type="journal article" date="2010" name="Nucleic Acids Res.">
        <title>BeetleBase in 2010: revisions to provide comprehensive genomic information for Tribolium castaneum.</title>
        <authorList>
            <person name="Kim H.S."/>
            <person name="Murphy T."/>
            <person name="Xia J."/>
            <person name="Caragea D."/>
            <person name="Park Y."/>
            <person name="Beeman R.W."/>
            <person name="Lorenzen M.D."/>
            <person name="Butcher S."/>
            <person name="Manak J.R."/>
            <person name="Brown S.J."/>
        </authorList>
    </citation>
    <scope>GENOME REANNOTATION</scope>
    <source>
        <strain evidence="4 5">Georgia GA2</strain>
    </source>
</reference>
<keyword evidence="3" id="KW-0812">Transmembrane</keyword>
<dbReference type="AlphaFoldDB" id="D6WGY4"/>
<dbReference type="FunCoup" id="D6WGY4">
    <property type="interactions" value="1413"/>
</dbReference>
<dbReference type="Pfam" id="PF04388">
    <property type="entry name" value="Hamartin"/>
    <property type="match status" value="1"/>
</dbReference>
<accession>D6WGY4</accession>
<dbReference type="HOGENOM" id="CLU_009033_0_0_1"/>
<proteinExistence type="predicted"/>
<keyword evidence="5" id="KW-1185">Reference proteome</keyword>
<dbReference type="GO" id="GO:0051726">
    <property type="term" value="P:regulation of cell cycle"/>
    <property type="evidence" value="ECO:0000318"/>
    <property type="project" value="GO_Central"/>
</dbReference>
<dbReference type="OMA" id="NRMASYS"/>
<dbReference type="PhylomeDB" id="D6WGY4"/>
<protein>
    <submittedName>
        <fullName evidence="4">Uncharacterized protein</fullName>
    </submittedName>
</protein>
<gene>
    <name evidence="4" type="primary">AUGUSTUS-3.0.2_02959</name>
    <name evidence="4" type="ORF">TcasGA2_TC002959</name>
</gene>
<evidence type="ECO:0000313" key="4">
    <source>
        <dbReference type="EMBL" id="EFA00138.1"/>
    </source>
</evidence>
<feature type="compositionally biased region" description="Polar residues" evidence="2">
    <location>
        <begin position="525"/>
        <end position="540"/>
    </location>
</feature>
<dbReference type="KEGG" id="tca:662868"/>
<sequence>MSDIFQQLESNNKEEVEAVKQKILDQFLSVKDSWLVNGLYDYYLSTNSANTIVVLINIKEPHHQYLFDRLSDSIAKSSKTDVKVQALTLLGHIVRNQPTWLYRLSEHHLLKDLLRLLKEEVEILPLISALLVLIVLIPMIPYSMGELLNHVFEIFSRLASWNCNPGRLVEEQMIHMQVALYALFLRLYGMFPCNFLAYLRTQYKDKNRAVFIHTIKPMLETVKMNPSLVTTSKDNETTSERWRKMAVHDVIVECERFSLDVSDTFCAHDSCQLASGFRSRSGTANSTIDAVYFQSLKNLAASMSSEKGEYFTPSMVFNPNTPPVGGVIPTYVPQPEFTHDENVVPQAGSSPPEAAIEATPETTPILQEETQIRNQVKPLASPSPQSPLRKEKSPFNFAIEVMHASLDTKGDLQLSALTFEKSPVGSIKLKSLSPTSPQKIKDRSPTKSSGSSDPEEIPTERKTETSHQPALKQCDSVLHESEDSASENLEDDRSSPCAAGGLHMPNSKSMKDFAKRVQRLRHHSQCTAESEVQSGSSPEMDSTKVRRANSCPEMKKSPVSSIKDNVSRTLDETDEETNLERAESAMSNGVDAMSDVSGNKLATIETQTDNFWPMPYEHLFLGIFPTLGTEVKSSPGPVTTIGGAQERYSQPSIYEVLDKYVETAIQDHEKDNIKGLKNQLKLVHQQLLFERHRREIHAFKNRRFLADAKNTQVLEEHNSALRDQVQLQQADIDTLRYQLERIQRERELESKMFTNTITSLEDKCKSLEVQNRALQEVEAERLEAIESLKTKCMSLTTDKQKAEAMLIDALAEVKFAKEQASAGEKGRAELENVNKQLVLIGELQLKYKERLDDLSSLRRSDHEVELLKESYNSEIKGLHQRYREKMTKLEACTSKISDLEQTIRQNEETISLQKRTLNSINEETEEKLKVLESKYQTQLTISRAFEEKILEMYKQLEMSTRKPIRSPDTSSCQEVQVPSDKVSGAVALSQRSSPLSCSLTSSDGSLALVQPDMRGLQALVDEESPVEVKPNIPKDGDNLPSTSGTKK</sequence>
<keyword evidence="3" id="KW-0472">Membrane</keyword>
<dbReference type="STRING" id="7070.D6WGY4"/>
<dbReference type="InterPro" id="IPR007483">
    <property type="entry name" value="Hamartin"/>
</dbReference>
<dbReference type="OrthoDB" id="6022054at2759"/>
<feature type="region of interest" description="Disordered" evidence="2">
    <location>
        <begin position="427"/>
        <end position="508"/>
    </location>
</feature>
<dbReference type="PANTHER" id="PTHR15154">
    <property type="entry name" value="HAMARTIN"/>
    <property type="match status" value="1"/>
</dbReference>
<dbReference type="EMBL" id="KQ971321">
    <property type="protein sequence ID" value="EFA00138.1"/>
    <property type="molecule type" value="Genomic_DNA"/>
</dbReference>
<dbReference type="GO" id="GO:0032007">
    <property type="term" value="P:negative regulation of TOR signaling"/>
    <property type="evidence" value="ECO:0000318"/>
    <property type="project" value="GO_Central"/>
</dbReference>
<keyword evidence="1" id="KW-0175">Coiled coil</keyword>
<organism evidence="4 5">
    <name type="scientific">Tribolium castaneum</name>
    <name type="common">Red flour beetle</name>
    <dbReference type="NCBI Taxonomy" id="7070"/>
    <lineage>
        <taxon>Eukaryota</taxon>
        <taxon>Metazoa</taxon>
        <taxon>Ecdysozoa</taxon>
        <taxon>Arthropoda</taxon>
        <taxon>Hexapoda</taxon>
        <taxon>Insecta</taxon>
        <taxon>Pterygota</taxon>
        <taxon>Neoptera</taxon>
        <taxon>Endopterygota</taxon>
        <taxon>Coleoptera</taxon>
        <taxon>Polyphaga</taxon>
        <taxon>Cucujiformia</taxon>
        <taxon>Tenebrionidae</taxon>
        <taxon>Tenebrionidae incertae sedis</taxon>
        <taxon>Tribolium</taxon>
    </lineage>
</organism>
<dbReference type="SUPFAM" id="SSF48371">
    <property type="entry name" value="ARM repeat"/>
    <property type="match status" value="1"/>
</dbReference>
<reference evidence="4 5" key="1">
    <citation type="journal article" date="2008" name="Nature">
        <title>The genome of the model beetle and pest Tribolium castaneum.</title>
        <authorList>
            <consortium name="Tribolium Genome Sequencing Consortium"/>
            <person name="Richards S."/>
            <person name="Gibbs R.A."/>
            <person name="Weinstock G.M."/>
            <person name="Brown S.J."/>
            <person name="Denell R."/>
            <person name="Beeman R.W."/>
            <person name="Gibbs R."/>
            <person name="Beeman R.W."/>
            <person name="Brown S.J."/>
            <person name="Bucher G."/>
            <person name="Friedrich M."/>
            <person name="Grimmelikhuijzen C.J."/>
            <person name="Klingler M."/>
            <person name="Lorenzen M."/>
            <person name="Richards S."/>
            <person name="Roth S."/>
            <person name="Schroder R."/>
            <person name="Tautz D."/>
            <person name="Zdobnov E.M."/>
            <person name="Muzny D."/>
            <person name="Gibbs R.A."/>
            <person name="Weinstock G.M."/>
            <person name="Attaway T."/>
            <person name="Bell S."/>
            <person name="Buhay C.J."/>
            <person name="Chandrabose M.N."/>
            <person name="Chavez D."/>
            <person name="Clerk-Blankenburg K.P."/>
            <person name="Cree A."/>
            <person name="Dao M."/>
            <person name="Davis C."/>
            <person name="Chacko J."/>
            <person name="Dinh H."/>
            <person name="Dugan-Rocha S."/>
            <person name="Fowler G."/>
            <person name="Garner T.T."/>
            <person name="Garnes J."/>
            <person name="Gnirke A."/>
            <person name="Hawes A."/>
            <person name="Hernandez J."/>
            <person name="Hines S."/>
            <person name="Holder M."/>
            <person name="Hume J."/>
            <person name="Jhangiani S.N."/>
            <person name="Joshi V."/>
            <person name="Khan Z.M."/>
            <person name="Jackson L."/>
            <person name="Kovar C."/>
            <person name="Kowis A."/>
            <person name="Lee S."/>
            <person name="Lewis L.R."/>
            <person name="Margolis J."/>
            <person name="Morgan M."/>
            <person name="Nazareth L.V."/>
            <person name="Nguyen N."/>
            <person name="Okwuonu G."/>
            <person name="Parker D."/>
            <person name="Richards S."/>
            <person name="Ruiz S.J."/>
            <person name="Santibanez J."/>
            <person name="Savard J."/>
            <person name="Scherer S.E."/>
            <person name="Schneider B."/>
            <person name="Sodergren E."/>
            <person name="Tautz D."/>
            <person name="Vattahil S."/>
            <person name="Villasana D."/>
            <person name="White C.S."/>
            <person name="Wright R."/>
            <person name="Park Y."/>
            <person name="Beeman R.W."/>
            <person name="Lord J."/>
            <person name="Oppert B."/>
            <person name="Lorenzen M."/>
            <person name="Brown S."/>
            <person name="Wang L."/>
            <person name="Savard J."/>
            <person name="Tautz D."/>
            <person name="Richards S."/>
            <person name="Weinstock G."/>
            <person name="Gibbs R.A."/>
            <person name="Liu Y."/>
            <person name="Worley K."/>
            <person name="Weinstock G."/>
            <person name="Elsik C.G."/>
            <person name="Reese J.T."/>
            <person name="Elhaik E."/>
            <person name="Landan G."/>
            <person name="Graur D."/>
            <person name="Arensburger P."/>
            <person name="Atkinson P."/>
            <person name="Beeman R.W."/>
            <person name="Beidler J."/>
            <person name="Brown S.J."/>
            <person name="Demuth J.P."/>
            <person name="Drury D.W."/>
            <person name="Du Y.Z."/>
            <person name="Fujiwara H."/>
            <person name="Lorenzen M."/>
            <person name="Maselli V."/>
            <person name="Osanai M."/>
            <person name="Park Y."/>
            <person name="Robertson H.M."/>
            <person name="Tu Z."/>
            <person name="Wang J.J."/>
            <person name="Wang S."/>
            <person name="Richards S."/>
            <person name="Song H."/>
            <person name="Zhang L."/>
            <person name="Sodergren E."/>
            <person name="Werner D."/>
            <person name="Stanke M."/>
            <person name="Morgenstern B."/>
            <person name="Solovyev V."/>
            <person name="Kosarev P."/>
            <person name="Brown G."/>
            <person name="Chen H.C."/>
            <person name="Ermolaeva O."/>
            <person name="Hlavina W."/>
            <person name="Kapustin Y."/>
            <person name="Kiryutin B."/>
            <person name="Kitts P."/>
            <person name="Maglott D."/>
            <person name="Pruitt K."/>
            <person name="Sapojnikov V."/>
            <person name="Souvorov A."/>
            <person name="Mackey A.J."/>
            <person name="Waterhouse R.M."/>
            <person name="Wyder S."/>
            <person name="Zdobnov E.M."/>
            <person name="Zdobnov E.M."/>
            <person name="Wyder S."/>
            <person name="Kriventseva E.V."/>
            <person name="Kadowaki T."/>
            <person name="Bork P."/>
            <person name="Aranda M."/>
            <person name="Bao R."/>
            <person name="Beermann A."/>
            <person name="Berns N."/>
            <person name="Bolognesi R."/>
            <person name="Bonneton F."/>
            <person name="Bopp D."/>
            <person name="Brown S.J."/>
            <person name="Bucher G."/>
            <person name="Butts T."/>
            <person name="Chaumot A."/>
            <person name="Denell R.E."/>
            <person name="Ferrier D.E."/>
            <person name="Friedrich M."/>
            <person name="Gordon C.M."/>
            <person name="Jindra M."/>
            <person name="Klingler M."/>
            <person name="Lan Q."/>
            <person name="Lattorff H.M."/>
            <person name="Laudet V."/>
            <person name="von Levetsow C."/>
            <person name="Liu Z."/>
            <person name="Lutz R."/>
            <person name="Lynch J.A."/>
            <person name="da Fonseca R.N."/>
            <person name="Posnien N."/>
            <person name="Reuter R."/>
            <person name="Roth S."/>
            <person name="Savard J."/>
            <person name="Schinko J.B."/>
            <person name="Schmitt C."/>
            <person name="Schoppmeier M."/>
            <person name="Schroder R."/>
            <person name="Shippy T.D."/>
            <person name="Simonnet F."/>
            <person name="Marques-Souza H."/>
            <person name="Tautz D."/>
            <person name="Tomoyasu Y."/>
            <person name="Trauner J."/>
            <person name="Van der Zee M."/>
            <person name="Vervoort M."/>
            <person name="Wittkopp N."/>
            <person name="Wimmer E.A."/>
            <person name="Yang X."/>
            <person name="Jones A.K."/>
            <person name="Sattelle D.B."/>
            <person name="Ebert P.R."/>
            <person name="Nelson D."/>
            <person name="Scott J.G."/>
            <person name="Beeman R.W."/>
            <person name="Muthukrishnan S."/>
            <person name="Kramer K.J."/>
            <person name="Arakane Y."/>
            <person name="Beeman R.W."/>
            <person name="Zhu Q."/>
            <person name="Hogenkamp D."/>
            <person name="Dixit R."/>
            <person name="Oppert B."/>
            <person name="Jiang H."/>
            <person name="Zou Z."/>
            <person name="Marshall J."/>
            <person name="Elpidina E."/>
            <person name="Vinokurov K."/>
            <person name="Oppert C."/>
            <person name="Zou Z."/>
            <person name="Evans J."/>
            <person name="Lu Z."/>
            <person name="Zhao P."/>
            <person name="Sumathipala N."/>
            <person name="Altincicek B."/>
            <person name="Vilcinskas A."/>
            <person name="Williams M."/>
            <person name="Hultmark D."/>
            <person name="Hetru C."/>
            <person name="Jiang H."/>
            <person name="Grimmelikhuijzen C.J."/>
            <person name="Hauser F."/>
            <person name="Cazzamali G."/>
            <person name="Williamson M."/>
            <person name="Park Y."/>
            <person name="Li B."/>
            <person name="Tanaka Y."/>
            <person name="Predel R."/>
            <person name="Neupert S."/>
            <person name="Schachtner J."/>
            <person name="Verleyen P."/>
            <person name="Raible F."/>
            <person name="Bork P."/>
            <person name="Friedrich M."/>
            <person name="Walden K.K."/>
            <person name="Robertson H.M."/>
            <person name="Angeli S."/>
            <person name="Foret S."/>
            <person name="Bucher G."/>
            <person name="Schuetz S."/>
            <person name="Maleszka R."/>
            <person name="Wimmer E.A."/>
            <person name="Beeman R.W."/>
            <person name="Lorenzen M."/>
            <person name="Tomoyasu Y."/>
            <person name="Miller S.C."/>
            <person name="Grossmann D."/>
            <person name="Bucher G."/>
        </authorList>
    </citation>
    <scope>NUCLEOTIDE SEQUENCE [LARGE SCALE GENOMIC DNA]</scope>
    <source>
        <strain evidence="4 5">Georgia GA2</strain>
    </source>
</reference>
<feature type="region of interest" description="Disordered" evidence="2">
    <location>
        <begin position="1021"/>
        <end position="1047"/>
    </location>
</feature>
<dbReference type="InterPro" id="IPR016024">
    <property type="entry name" value="ARM-type_fold"/>
</dbReference>
<dbReference type="GO" id="GO:0033596">
    <property type="term" value="C:TSC1-TSC2 complex"/>
    <property type="evidence" value="ECO:0000318"/>
    <property type="project" value="GO_Central"/>
</dbReference>
<feature type="coiled-coil region" evidence="1">
    <location>
        <begin position="725"/>
        <end position="819"/>
    </location>
</feature>
<dbReference type="InParanoid" id="D6WGY4"/>
<dbReference type="GO" id="GO:0008285">
    <property type="term" value="P:negative regulation of cell population proliferation"/>
    <property type="evidence" value="ECO:0000318"/>
    <property type="project" value="GO_Central"/>
</dbReference>
<dbReference type="eggNOG" id="ENOG502QQPT">
    <property type="taxonomic scope" value="Eukaryota"/>
</dbReference>
<dbReference type="PANTHER" id="PTHR15154:SF2">
    <property type="entry name" value="HAMARTIN"/>
    <property type="match status" value="1"/>
</dbReference>
<feature type="transmembrane region" description="Helical" evidence="3">
    <location>
        <begin position="123"/>
        <end position="142"/>
    </location>
</feature>
<feature type="coiled-coil region" evidence="1">
    <location>
        <begin position="889"/>
        <end position="934"/>
    </location>
</feature>
<keyword evidence="3" id="KW-1133">Transmembrane helix</keyword>
<evidence type="ECO:0000256" key="2">
    <source>
        <dbReference type="SAM" id="MobiDB-lite"/>
    </source>
</evidence>